<comment type="caution">
    <text evidence="2">The sequence shown here is derived from an EMBL/GenBank/DDBJ whole genome shotgun (WGS) entry which is preliminary data.</text>
</comment>
<dbReference type="EMBL" id="JACIEM010000003">
    <property type="protein sequence ID" value="MBB4003324.1"/>
    <property type="molecule type" value="Genomic_DNA"/>
</dbReference>
<evidence type="ECO:0008006" key="4">
    <source>
        <dbReference type="Google" id="ProtNLM"/>
    </source>
</evidence>
<accession>A0A7W6HDP3</accession>
<sequence length="151" mass="16955">MRFVLLLMALAAWGSPARAEELVKASDMETIAALARGFGSATIEKGDTTYVKGRIDGTLYAIFFYDCDAEGADCKSIQFYASWDDAVVKPDAIGAWNREKRFAKAYMDSEDDPVLELDVNLRHGVARANLEDTMDWWRISLEKFKSDVLEL</sequence>
<dbReference type="Proteomes" id="UP000588647">
    <property type="component" value="Unassembled WGS sequence"/>
</dbReference>
<evidence type="ECO:0000313" key="2">
    <source>
        <dbReference type="EMBL" id="MBB4003324.1"/>
    </source>
</evidence>
<evidence type="ECO:0000256" key="1">
    <source>
        <dbReference type="SAM" id="SignalP"/>
    </source>
</evidence>
<feature type="signal peptide" evidence="1">
    <location>
        <begin position="1"/>
        <end position="19"/>
    </location>
</feature>
<dbReference type="InterPro" id="IPR019660">
    <property type="entry name" value="Put_sensory_transdc_reg_YbjN"/>
</dbReference>
<name>A0A7W6HDP3_9HYPH</name>
<gene>
    <name evidence="2" type="ORF">GGR03_002405</name>
</gene>
<proteinExistence type="predicted"/>
<keyword evidence="3" id="KW-1185">Reference proteome</keyword>
<keyword evidence="1" id="KW-0732">Signal</keyword>
<protein>
    <recommendedName>
        <fullName evidence="4">Sensory transduction regulator</fullName>
    </recommendedName>
</protein>
<dbReference type="AlphaFoldDB" id="A0A7W6HDP3"/>
<organism evidence="2 3">
    <name type="scientific">Aurantimonas endophytica</name>
    <dbReference type="NCBI Taxonomy" id="1522175"/>
    <lineage>
        <taxon>Bacteria</taxon>
        <taxon>Pseudomonadati</taxon>
        <taxon>Pseudomonadota</taxon>
        <taxon>Alphaproteobacteria</taxon>
        <taxon>Hyphomicrobiales</taxon>
        <taxon>Aurantimonadaceae</taxon>
        <taxon>Aurantimonas</taxon>
    </lineage>
</organism>
<feature type="chain" id="PRO_5031009701" description="Sensory transduction regulator" evidence="1">
    <location>
        <begin position="20"/>
        <end position="151"/>
    </location>
</feature>
<reference evidence="2 3" key="1">
    <citation type="submission" date="2020-08" db="EMBL/GenBank/DDBJ databases">
        <title>Genomic Encyclopedia of Type Strains, Phase IV (KMG-IV): sequencing the most valuable type-strain genomes for metagenomic binning, comparative biology and taxonomic classification.</title>
        <authorList>
            <person name="Goeker M."/>
        </authorList>
    </citation>
    <scope>NUCLEOTIDE SEQUENCE [LARGE SCALE GENOMIC DNA]</scope>
    <source>
        <strain evidence="2 3">DSM 103570</strain>
    </source>
</reference>
<evidence type="ECO:0000313" key="3">
    <source>
        <dbReference type="Proteomes" id="UP000588647"/>
    </source>
</evidence>
<dbReference type="Pfam" id="PF10722">
    <property type="entry name" value="YbjN"/>
    <property type="match status" value="1"/>
</dbReference>
<dbReference type="CDD" id="cd17511">
    <property type="entry name" value="YbjN_AmyR-like"/>
    <property type="match status" value="1"/>
</dbReference>